<protein>
    <submittedName>
        <fullName evidence="10">Cation efflux system protein</fullName>
    </submittedName>
</protein>
<keyword evidence="11" id="KW-1185">Reference proteome</keyword>
<feature type="domain" description="Cation efflux protein transmembrane" evidence="9">
    <location>
        <begin position="32"/>
        <end position="244"/>
    </location>
</feature>
<reference evidence="11" key="1">
    <citation type="journal article" date="2022" name="Int. J. Syst. Evol. Microbiol.">
        <title>Anaeromyxobacter oryzae sp. nov., Anaeromyxobacter diazotrophicus sp. nov. and Anaeromyxobacter paludicola sp. nov., isolated from paddy soils.</title>
        <authorList>
            <person name="Itoh H."/>
            <person name="Xu Z."/>
            <person name="Mise K."/>
            <person name="Masuda Y."/>
            <person name="Ushijima N."/>
            <person name="Hayakawa C."/>
            <person name="Shiratori Y."/>
            <person name="Senoo K."/>
        </authorList>
    </citation>
    <scope>NUCLEOTIDE SEQUENCE [LARGE SCALE GENOMIC DNA]</scope>
    <source>
        <strain evidence="11">Red232</strain>
    </source>
</reference>
<evidence type="ECO:0000256" key="8">
    <source>
        <dbReference type="SAM" id="Phobius"/>
    </source>
</evidence>
<evidence type="ECO:0000256" key="1">
    <source>
        <dbReference type="ARBA" id="ARBA00004141"/>
    </source>
</evidence>
<dbReference type="InterPro" id="IPR027469">
    <property type="entry name" value="Cation_efflux_TMD_sf"/>
</dbReference>
<name>A0ABN6MQC1_9BACT</name>
<dbReference type="InterPro" id="IPR002524">
    <property type="entry name" value="Cation_efflux"/>
</dbReference>
<evidence type="ECO:0000256" key="4">
    <source>
        <dbReference type="ARBA" id="ARBA00022989"/>
    </source>
</evidence>
<evidence type="ECO:0000256" key="3">
    <source>
        <dbReference type="ARBA" id="ARBA00022692"/>
    </source>
</evidence>
<proteinExistence type="predicted"/>
<dbReference type="InterPro" id="IPR045316">
    <property type="entry name" value="Msc2-like"/>
</dbReference>
<accession>A0ABN6MQC1</accession>
<gene>
    <name evidence="10" type="ORF">AMOR_21690</name>
</gene>
<dbReference type="RefSeq" id="WP_248360942.1">
    <property type="nucleotide sequence ID" value="NZ_AP025591.1"/>
</dbReference>
<keyword evidence="4 8" id="KW-1133">Transmembrane helix</keyword>
<dbReference type="Pfam" id="PF01545">
    <property type="entry name" value="Cation_efflux"/>
    <property type="match status" value="1"/>
</dbReference>
<dbReference type="EMBL" id="AP025591">
    <property type="protein sequence ID" value="BDG03173.1"/>
    <property type="molecule type" value="Genomic_DNA"/>
</dbReference>
<feature type="region of interest" description="Disordered" evidence="7">
    <location>
        <begin position="155"/>
        <end position="180"/>
    </location>
</feature>
<dbReference type="NCBIfam" id="TIGR01297">
    <property type="entry name" value="CDF"/>
    <property type="match status" value="1"/>
</dbReference>
<comment type="subcellular location">
    <subcellularLocation>
        <location evidence="1">Membrane</location>
        <topology evidence="1">Multi-pass membrane protein</topology>
    </subcellularLocation>
</comment>
<feature type="transmembrane region" description="Helical" evidence="8">
    <location>
        <begin position="131"/>
        <end position="149"/>
    </location>
</feature>
<feature type="transmembrane region" description="Helical" evidence="8">
    <location>
        <begin position="29"/>
        <end position="48"/>
    </location>
</feature>
<dbReference type="PANTHER" id="PTHR45755">
    <property type="match status" value="1"/>
</dbReference>
<evidence type="ECO:0000256" key="2">
    <source>
        <dbReference type="ARBA" id="ARBA00022448"/>
    </source>
</evidence>
<dbReference type="InterPro" id="IPR058533">
    <property type="entry name" value="Cation_efflux_TM"/>
</dbReference>
<dbReference type="PANTHER" id="PTHR45755:SF4">
    <property type="entry name" value="ZINC TRANSPORTER 7"/>
    <property type="match status" value="1"/>
</dbReference>
<keyword evidence="5" id="KW-0406">Ion transport</keyword>
<evidence type="ECO:0000256" key="6">
    <source>
        <dbReference type="ARBA" id="ARBA00023136"/>
    </source>
</evidence>
<evidence type="ECO:0000256" key="5">
    <source>
        <dbReference type="ARBA" id="ARBA00023065"/>
    </source>
</evidence>
<evidence type="ECO:0000313" key="10">
    <source>
        <dbReference type="EMBL" id="BDG03173.1"/>
    </source>
</evidence>
<keyword evidence="6 8" id="KW-0472">Membrane</keyword>
<dbReference type="Proteomes" id="UP001162891">
    <property type="component" value="Chromosome"/>
</dbReference>
<evidence type="ECO:0000259" key="9">
    <source>
        <dbReference type="Pfam" id="PF01545"/>
    </source>
</evidence>
<keyword evidence="3 8" id="KW-0812">Transmembrane</keyword>
<feature type="transmembrane region" description="Helical" evidence="8">
    <location>
        <begin position="187"/>
        <end position="207"/>
    </location>
</feature>
<feature type="transmembrane region" description="Helical" evidence="8">
    <location>
        <begin position="60"/>
        <end position="77"/>
    </location>
</feature>
<feature type="transmembrane region" description="Helical" evidence="8">
    <location>
        <begin position="89"/>
        <end position="111"/>
    </location>
</feature>
<dbReference type="Gene3D" id="1.20.1510.10">
    <property type="entry name" value="Cation efflux protein transmembrane domain"/>
    <property type="match status" value="1"/>
</dbReference>
<dbReference type="SUPFAM" id="SSF161111">
    <property type="entry name" value="Cation efflux protein transmembrane domain-like"/>
    <property type="match status" value="1"/>
</dbReference>
<dbReference type="NCBIfam" id="NF033827">
    <property type="entry name" value="CDF_efflux_DmeF"/>
    <property type="match status" value="1"/>
</dbReference>
<evidence type="ECO:0000256" key="7">
    <source>
        <dbReference type="SAM" id="MobiDB-lite"/>
    </source>
</evidence>
<keyword evidence="2" id="KW-0813">Transport</keyword>
<organism evidence="10 11">
    <name type="scientific">Anaeromyxobacter oryzae</name>
    <dbReference type="NCBI Taxonomy" id="2918170"/>
    <lineage>
        <taxon>Bacteria</taxon>
        <taxon>Pseudomonadati</taxon>
        <taxon>Myxococcota</taxon>
        <taxon>Myxococcia</taxon>
        <taxon>Myxococcales</taxon>
        <taxon>Cystobacterineae</taxon>
        <taxon>Anaeromyxobacteraceae</taxon>
        <taxon>Anaeromyxobacter</taxon>
    </lineage>
</organism>
<evidence type="ECO:0000313" key="11">
    <source>
        <dbReference type="Proteomes" id="UP001162891"/>
    </source>
</evidence>
<sequence>MHTERLQAWQHGHAFGANAGVEGERRTRWVVGITLVMMVGEIAAGTAFRSMALLADGWHMGTHAAALGVALFAYAYARKHAGDPRYSFGTGKVGALGGFASAVGLAVVALLVLGESVTRLASPVAIQFDEAIAVAVLGLAVNLGCALLLREDHGHGHGHDERHDHDEHHDDEHHDHGAHPDHNRRAAYLHVLADALTSVLAIVALLAGRSLGWTWMDPAMGVVGSLVIARWSVGLLRDTSAVLLDAEVQAARRRAIAAAIETDGDDRVADLHVWRVGPRHLAVIVSVVTHAPREPAYYRGLLGGFPDLAHVTVEVNGCADDRRAVAGG</sequence>